<feature type="compositionally biased region" description="Low complexity" evidence="1">
    <location>
        <begin position="412"/>
        <end position="425"/>
    </location>
</feature>
<feature type="compositionally biased region" description="Low complexity" evidence="1">
    <location>
        <begin position="479"/>
        <end position="498"/>
    </location>
</feature>
<feature type="compositionally biased region" description="Polar residues" evidence="1">
    <location>
        <begin position="349"/>
        <end position="374"/>
    </location>
</feature>
<dbReference type="Proteomes" id="UP000245768">
    <property type="component" value="Unassembled WGS sequence"/>
</dbReference>
<feature type="compositionally biased region" description="Polar residues" evidence="1">
    <location>
        <begin position="175"/>
        <end position="185"/>
    </location>
</feature>
<feature type="compositionally biased region" description="Polar residues" evidence="1">
    <location>
        <begin position="456"/>
        <end position="473"/>
    </location>
</feature>
<evidence type="ECO:0000256" key="2">
    <source>
        <dbReference type="SAM" id="Phobius"/>
    </source>
</evidence>
<protein>
    <submittedName>
        <fullName evidence="3">Uncharacterized protein</fullName>
    </submittedName>
</protein>
<feature type="region of interest" description="Disordered" evidence="1">
    <location>
        <begin position="112"/>
        <end position="146"/>
    </location>
</feature>
<dbReference type="InParanoid" id="A0A316YZ18"/>
<dbReference type="RefSeq" id="XP_025381580.1">
    <property type="nucleotide sequence ID" value="XM_025525507.1"/>
</dbReference>
<feature type="compositionally biased region" description="Basic and acidic residues" evidence="1">
    <location>
        <begin position="552"/>
        <end position="571"/>
    </location>
</feature>
<name>A0A316YZ18_9BASI</name>
<keyword evidence="2" id="KW-0472">Membrane</keyword>
<keyword evidence="4" id="KW-1185">Reference proteome</keyword>
<keyword evidence="2" id="KW-1133">Transmembrane helix</keyword>
<keyword evidence="2" id="KW-0812">Transmembrane</keyword>
<feature type="compositionally biased region" description="Polar residues" evidence="1">
    <location>
        <begin position="302"/>
        <end position="318"/>
    </location>
</feature>
<feature type="compositionally biased region" description="Polar residues" evidence="1">
    <location>
        <begin position="282"/>
        <end position="293"/>
    </location>
</feature>
<organism evidence="3 4">
    <name type="scientific">Acaromyces ingoldii</name>
    <dbReference type="NCBI Taxonomy" id="215250"/>
    <lineage>
        <taxon>Eukaryota</taxon>
        <taxon>Fungi</taxon>
        <taxon>Dikarya</taxon>
        <taxon>Basidiomycota</taxon>
        <taxon>Ustilaginomycotina</taxon>
        <taxon>Exobasidiomycetes</taxon>
        <taxon>Exobasidiales</taxon>
        <taxon>Cryptobasidiaceae</taxon>
        <taxon>Acaromyces</taxon>
    </lineage>
</organism>
<feature type="region of interest" description="Disordered" evidence="1">
    <location>
        <begin position="175"/>
        <end position="196"/>
    </location>
</feature>
<accession>A0A316YZ18</accession>
<evidence type="ECO:0000313" key="4">
    <source>
        <dbReference type="Proteomes" id="UP000245768"/>
    </source>
</evidence>
<dbReference type="EMBL" id="KZ819634">
    <property type="protein sequence ID" value="PWN94382.1"/>
    <property type="molecule type" value="Genomic_DNA"/>
</dbReference>
<proteinExistence type="predicted"/>
<feature type="region of interest" description="Disordered" evidence="1">
    <location>
        <begin position="281"/>
        <end position="578"/>
    </location>
</feature>
<evidence type="ECO:0000313" key="3">
    <source>
        <dbReference type="EMBL" id="PWN94382.1"/>
    </source>
</evidence>
<sequence length="578" mass="59994">MGQPATAAIAVAVIFVGLAAIYFGYRIYVKWYHRRHREAELPPVREPLTAYSNHTGLPSSGTLTGTLYGETHRDSWRGSTSKASIITHFDRSGSHGYGSEFAPLSRRASSTGLLASPSTAGMPLEASAPGSPLSPPGDISPGSAIPAPAEVYDGAAHGRFSSSSSTMTLKRSYAASSYKGSNGASSPGGLSPRERRESYLPHLPENRDSIQITPPQPLGFGLGGMATALDQRTLAFSTASGIGQGTDDFVAGLSWKDQAEDGSNVGSTVREEERLRYLAQGPSRSYSGSTHGPSQLYAHSLASGSRTPEGQGPGSRSRSPAHPGWDASSHSDVSSSPRVTPITHPLEQPTPSHNVGPSSHLRNGYSVHQQSPLQRMSDGEDSQFSRGRHPAEQNGLAPSLHPLDHDRQPSQSSAGTLDTATSGALTGTGGAGTGTNTPDQSPIMAAFRNPAGKLGASQTGSSSDEQGGRQTPGTPGFASRSGSSVTGSGSHSGPSTESNASGGRRSGSQNGDEVAGPPSQRSLALGKDGRLHLVQGGAADKVLDHQQPVRRGVLDEEKQGAGTRSGEEKSRLRSLFGR</sequence>
<dbReference type="OrthoDB" id="3366429at2759"/>
<evidence type="ECO:0000256" key="1">
    <source>
        <dbReference type="SAM" id="MobiDB-lite"/>
    </source>
</evidence>
<reference evidence="3 4" key="1">
    <citation type="journal article" date="2018" name="Mol. Biol. Evol.">
        <title>Broad Genomic Sampling Reveals a Smut Pathogenic Ancestry of the Fungal Clade Ustilaginomycotina.</title>
        <authorList>
            <person name="Kijpornyongpan T."/>
            <person name="Mondo S.J."/>
            <person name="Barry K."/>
            <person name="Sandor L."/>
            <person name="Lee J."/>
            <person name="Lipzen A."/>
            <person name="Pangilinan J."/>
            <person name="LaButti K."/>
            <person name="Hainaut M."/>
            <person name="Henrissat B."/>
            <person name="Grigoriev I.V."/>
            <person name="Spatafora J.W."/>
            <person name="Aime M.C."/>
        </authorList>
    </citation>
    <scope>NUCLEOTIDE SEQUENCE [LARGE SCALE GENOMIC DNA]</scope>
    <source>
        <strain evidence="3 4">MCA 4198</strain>
    </source>
</reference>
<dbReference type="GeneID" id="37047423"/>
<gene>
    <name evidence="3" type="ORF">FA10DRAFT_47893</name>
</gene>
<dbReference type="AlphaFoldDB" id="A0A316YZ18"/>
<feature type="transmembrane region" description="Helical" evidence="2">
    <location>
        <begin position="6"/>
        <end position="25"/>
    </location>
</feature>